<evidence type="ECO:0000313" key="3">
    <source>
        <dbReference type="EnsemblFungi" id="PTTG_25444-t43_1-p1"/>
    </source>
</evidence>
<dbReference type="PANTHER" id="PTHR21521:SF0">
    <property type="entry name" value="AMUN, ISOFORM A"/>
    <property type="match status" value="1"/>
</dbReference>
<reference evidence="3" key="4">
    <citation type="submission" date="2025-05" db="UniProtKB">
        <authorList>
            <consortium name="EnsemblFungi"/>
        </authorList>
    </citation>
    <scope>IDENTIFICATION</scope>
    <source>
        <strain evidence="3">isolate 1-1 / race 1 (BBBD)</strain>
    </source>
</reference>
<reference evidence="2" key="1">
    <citation type="submission" date="2009-11" db="EMBL/GenBank/DDBJ databases">
        <authorList>
            <consortium name="The Broad Institute Genome Sequencing Platform"/>
            <person name="Ward D."/>
            <person name="Feldgarden M."/>
            <person name="Earl A."/>
            <person name="Young S.K."/>
            <person name="Zeng Q."/>
            <person name="Koehrsen M."/>
            <person name="Alvarado L."/>
            <person name="Berlin A."/>
            <person name="Bochicchio J."/>
            <person name="Borenstein D."/>
            <person name="Chapman S.B."/>
            <person name="Chen Z."/>
            <person name="Engels R."/>
            <person name="Freedman E."/>
            <person name="Gellesch M."/>
            <person name="Goldberg J."/>
            <person name="Griggs A."/>
            <person name="Gujja S."/>
            <person name="Heilman E."/>
            <person name="Heiman D."/>
            <person name="Hepburn T."/>
            <person name="Howarth C."/>
            <person name="Jen D."/>
            <person name="Larson L."/>
            <person name="Lewis B."/>
            <person name="Mehta T."/>
            <person name="Park D."/>
            <person name="Pearson M."/>
            <person name="Roberts A."/>
            <person name="Saif S."/>
            <person name="Shea T."/>
            <person name="Shenoy N."/>
            <person name="Sisk P."/>
            <person name="Stolte C."/>
            <person name="Sykes S."/>
            <person name="Thomson T."/>
            <person name="Walk T."/>
            <person name="White J."/>
            <person name="Yandava C."/>
            <person name="Izard J."/>
            <person name="Baranova O.V."/>
            <person name="Blanton J.M."/>
            <person name="Tanner A.C."/>
            <person name="Dewhirst F.E."/>
            <person name="Haas B."/>
            <person name="Nusbaum C."/>
            <person name="Birren B."/>
        </authorList>
    </citation>
    <scope>NUCLEOTIDE SEQUENCE [LARGE SCALE GENOMIC DNA]</scope>
    <source>
        <strain evidence="2">1-1 BBBD Race 1</strain>
    </source>
</reference>
<evidence type="ECO:0000313" key="2">
    <source>
        <dbReference type="EMBL" id="OAV99065.1"/>
    </source>
</evidence>
<dbReference type="Proteomes" id="UP000005240">
    <property type="component" value="Unassembled WGS sequence"/>
</dbReference>
<dbReference type="OrthoDB" id="8249012at2759"/>
<dbReference type="STRING" id="630390.A0A180H211"/>
<dbReference type="VEuPathDB" id="FungiDB:PTTG_25444"/>
<feature type="compositionally biased region" description="Low complexity" evidence="1">
    <location>
        <begin position="7"/>
        <end position="21"/>
    </location>
</feature>
<dbReference type="AlphaFoldDB" id="A0A180H211"/>
<protein>
    <submittedName>
        <fullName evidence="2 3">Uncharacterized protein</fullName>
    </submittedName>
</protein>
<dbReference type="EnsemblFungi" id="PTTG_25444-t43_1">
    <property type="protein sequence ID" value="PTTG_25444-t43_1-p1"/>
    <property type="gene ID" value="PTTG_25444"/>
</dbReference>
<dbReference type="PANTHER" id="PTHR21521">
    <property type="entry name" value="AMUN, ISOFORM A"/>
    <property type="match status" value="1"/>
</dbReference>
<accession>A0A180H211</accession>
<feature type="region of interest" description="Disordered" evidence="1">
    <location>
        <begin position="267"/>
        <end position="290"/>
    </location>
</feature>
<gene>
    <name evidence="2" type="ORF">PTTG_25444</name>
</gene>
<name>A0A180H211_PUCT1</name>
<reference evidence="2" key="2">
    <citation type="submission" date="2016-05" db="EMBL/GenBank/DDBJ databases">
        <title>Comparative analysis highlights variable genome content of wheat rusts and divergence of the mating loci.</title>
        <authorList>
            <person name="Cuomo C.A."/>
            <person name="Bakkeren G."/>
            <person name="Szabo L."/>
            <person name="Khalil H."/>
            <person name="Joly D."/>
            <person name="Goldberg J."/>
            <person name="Young S."/>
            <person name="Zeng Q."/>
            <person name="Fellers J."/>
        </authorList>
    </citation>
    <scope>NUCLEOTIDE SEQUENCE [LARGE SCALE GENOMIC DNA]</scope>
    <source>
        <strain evidence="2">1-1 BBBD Race 1</strain>
    </source>
</reference>
<proteinExistence type="predicted"/>
<evidence type="ECO:0000313" key="4">
    <source>
        <dbReference type="Proteomes" id="UP000005240"/>
    </source>
</evidence>
<evidence type="ECO:0000256" key="1">
    <source>
        <dbReference type="SAM" id="MobiDB-lite"/>
    </source>
</evidence>
<reference evidence="3 4" key="3">
    <citation type="journal article" date="2017" name="G3 (Bethesda)">
        <title>Comparative analysis highlights variable genome content of wheat rusts and divergence of the mating loci.</title>
        <authorList>
            <person name="Cuomo C.A."/>
            <person name="Bakkeren G."/>
            <person name="Khalil H.B."/>
            <person name="Panwar V."/>
            <person name="Joly D."/>
            <person name="Linning R."/>
            <person name="Sakthikumar S."/>
            <person name="Song X."/>
            <person name="Adiconis X."/>
            <person name="Fan L."/>
            <person name="Goldberg J.M."/>
            <person name="Levin J.Z."/>
            <person name="Young S."/>
            <person name="Zeng Q."/>
            <person name="Anikster Y."/>
            <person name="Bruce M."/>
            <person name="Wang M."/>
            <person name="Yin C."/>
            <person name="McCallum B."/>
            <person name="Szabo L.J."/>
            <person name="Hulbert S."/>
            <person name="Chen X."/>
            <person name="Fellers J.P."/>
        </authorList>
    </citation>
    <scope>NUCLEOTIDE SEQUENCE</scope>
    <source>
        <strain evidence="4">Isolate 1-1 / race 1 (BBBD)</strain>
        <strain evidence="3">isolate 1-1 / race 1 (BBBD)</strain>
    </source>
</reference>
<feature type="compositionally biased region" description="Basic residues" evidence="1">
    <location>
        <begin position="34"/>
        <end position="47"/>
    </location>
</feature>
<keyword evidence="4" id="KW-1185">Reference proteome</keyword>
<feature type="region of interest" description="Disordered" evidence="1">
    <location>
        <begin position="1"/>
        <end position="54"/>
    </location>
</feature>
<sequence length="290" mass="32682">MNIRQASLRSNSRTSSSTSKRSVPHDPGQPKVSQPKKKSKKSPHPHTAHVNERDILPSSALLSKLSEVSTYHRALLLKKHQETELRELDQLLSNAPFSKSKNEQSNSKDRLLRVLRWKLLRGQFRATLPALVSQNSTESVDKVIENALELLSACRTVDQALQSGALTTMCELRGIGPATAAAFLSFEAPDLIAVFSDEAASFFENSLGPIKYTLPFYKRFVECMQVTLQEFAGLDNSWDLRRLERALWTFRVLEKYMTTEEWNQLISPTNIQPEPSRTTSDFSPGQSDHP</sequence>
<dbReference type="EMBL" id="ADAS02000004">
    <property type="protein sequence ID" value="OAV99065.1"/>
    <property type="molecule type" value="Genomic_DNA"/>
</dbReference>
<organism evidence="2">
    <name type="scientific">Puccinia triticina (isolate 1-1 / race 1 (BBBD))</name>
    <name type="common">Brown leaf rust fungus</name>
    <dbReference type="NCBI Taxonomy" id="630390"/>
    <lineage>
        <taxon>Eukaryota</taxon>
        <taxon>Fungi</taxon>
        <taxon>Dikarya</taxon>
        <taxon>Basidiomycota</taxon>
        <taxon>Pucciniomycotina</taxon>
        <taxon>Pucciniomycetes</taxon>
        <taxon>Pucciniales</taxon>
        <taxon>Pucciniaceae</taxon>
        <taxon>Puccinia</taxon>
    </lineage>
</organism>